<keyword evidence="2" id="KW-1003">Cell membrane</keyword>
<gene>
    <name evidence="7" type="ORF">PX52LOC_07175</name>
</gene>
<name>A0A5C1APK7_9BACT</name>
<dbReference type="NCBIfam" id="TIGR00765">
    <property type="entry name" value="yihY_not_rbn"/>
    <property type="match status" value="1"/>
</dbReference>
<evidence type="ECO:0000256" key="1">
    <source>
        <dbReference type="ARBA" id="ARBA00004651"/>
    </source>
</evidence>
<keyword evidence="5 6" id="KW-0472">Membrane</keyword>
<dbReference type="RefSeq" id="WP_149114414.1">
    <property type="nucleotide sequence ID" value="NZ_CP042425.1"/>
</dbReference>
<feature type="transmembrane region" description="Helical" evidence="6">
    <location>
        <begin position="181"/>
        <end position="202"/>
    </location>
</feature>
<dbReference type="KEGG" id="lrs:PX52LOC_07175"/>
<evidence type="ECO:0000256" key="2">
    <source>
        <dbReference type="ARBA" id="ARBA00022475"/>
    </source>
</evidence>
<dbReference type="AlphaFoldDB" id="A0A5C1APK7"/>
<accession>A0A5C1APK7</accession>
<feature type="transmembrane region" description="Helical" evidence="6">
    <location>
        <begin position="246"/>
        <end position="266"/>
    </location>
</feature>
<evidence type="ECO:0000256" key="3">
    <source>
        <dbReference type="ARBA" id="ARBA00022692"/>
    </source>
</evidence>
<dbReference type="OrthoDB" id="9797028at2"/>
<dbReference type="GO" id="GO:0005886">
    <property type="term" value="C:plasma membrane"/>
    <property type="evidence" value="ECO:0007669"/>
    <property type="project" value="UniProtKB-SubCell"/>
</dbReference>
<dbReference type="PANTHER" id="PTHR30213">
    <property type="entry name" value="INNER MEMBRANE PROTEIN YHJD"/>
    <property type="match status" value="1"/>
</dbReference>
<evidence type="ECO:0000313" key="8">
    <source>
        <dbReference type="Proteomes" id="UP000324974"/>
    </source>
</evidence>
<organism evidence="7 8">
    <name type="scientific">Limnoglobus roseus</name>
    <dbReference type="NCBI Taxonomy" id="2598579"/>
    <lineage>
        <taxon>Bacteria</taxon>
        <taxon>Pseudomonadati</taxon>
        <taxon>Planctomycetota</taxon>
        <taxon>Planctomycetia</taxon>
        <taxon>Gemmatales</taxon>
        <taxon>Gemmataceae</taxon>
        <taxon>Limnoglobus</taxon>
    </lineage>
</organism>
<protein>
    <submittedName>
        <fullName evidence="7">YihY/virulence factor BrkB family protein</fullName>
    </submittedName>
</protein>
<feature type="transmembrane region" description="Helical" evidence="6">
    <location>
        <begin position="138"/>
        <end position="161"/>
    </location>
</feature>
<reference evidence="8" key="1">
    <citation type="submission" date="2019-08" db="EMBL/GenBank/DDBJ databases">
        <title>Limnoglobus roseus gen. nov., sp. nov., a novel freshwater planctomycete with a giant genome from the family Gemmataceae.</title>
        <authorList>
            <person name="Kulichevskaya I.S."/>
            <person name="Naumoff D.G."/>
            <person name="Miroshnikov K."/>
            <person name="Ivanova A."/>
            <person name="Philippov D.A."/>
            <person name="Hakobyan A."/>
            <person name="Rijpstra I.C."/>
            <person name="Sinninghe Damste J.S."/>
            <person name="Liesack W."/>
            <person name="Dedysh S.N."/>
        </authorList>
    </citation>
    <scope>NUCLEOTIDE SEQUENCE [LARGE SCALE GENOMIC DNA]</scope>
    <source>
        <strain evidence="8">PX52</strain>
    </source>
</reference>
<dbReference type="InterPro" id="IPR017039">
    <property type="entry name" value="Virul_fac_BrkB"/>
</dbReference>
<evidence type="ECO:0000256" key="5">
    <source>
        <dbReference type="ARBA" id="ARBA00023136"/>
    </source>
</evidence>
<dbReference type="PANTHER" id="PTHR30213:SF1">
    <property type="entry name" value="INNER MEMBRANE PROTEIN YHJD"/>
    <property type="match status" value="1"/>
</dbReference>
<feature type="transmembrane region" description="Helical" evidence="6">
    <location>
        <begin position="29"/>
        <end position="52"/>
    </location>
</feature>
<dbReference type="Pfam" id="PF03631">
    <property type="entry name" value="Virul_fac_BrkB"/>
    <property type="match status" value="1"/>
</dbReference>
<dbReference type="EMBL" id="CP042425">
    <property type="protein sequence ID" value="QEL20087.1"/>
    <property type="molecule type" value="Genomic_DNA"/>
</dbReference>
<sequence length="301" mass="32027">MTVRDLWQIVKTAGTAWLDHKAPRLAAAVAYYTILSLAPVLIIAVAVAGAVFGEEAARGQLVDQFRGMVGQSGAEAIQVMLEHASKPGAGVWATVIGIGTLVIGASGVFGELQDALNTVWDVKPRPGRGIMGVLHDRFLSFAMVLCIGFLLLVSLVLSTALSAMDHVLEGWIPGLPTLMRVANIGLGFIVVTVLFAMMFKFLPDVKLRWREVWLGAAVTAALFTLGKYLIGLYLGKAGVASPFGAAGSLVALVVWIYYSALILFFGAELTQVMTKRVGRGQPMPNAERLTEKTTAAMAPGE</sequence>
<evidence type="ECO:0000313" key="7">
    <source>
        <dbReference type="EMBL" id="QEL20087.1"/>
    </source>
</evidence>
<proteinExistence type="predicted"/>
<comment type="subcellular location">
    <subcellularLocation>
        <location evidence="1">Cell membrane</location>
        <topology evidence="1">Multi-pass membrane protein</topology>
    </subcellularLocation>
</comment>
<evidence type="ECO:0000256" key="4">
    <source>
        <dbReference type="ARBA" id="ARBA00022989"/>
    </source>
</evidence>
<feature type="transmembrane region" description="Helical" evidence="6">
    <location>
        <begin position="89"/>
        <end position="109"/>
    </location>
</feature>
<dbReference type="PIRSF" id="PIRSF035875">
    <property type="entry name" value="RNase_BN"/>
    <property type="match status" value="1"/>
</dbReference>
<evidence type="ECO:0000256" key="6">
    <source>
        <dbReference type="SAM" id="Phobius"/>
    </source>
</evidence>
<keyword evidence="3 6" id="KW-0812">Transmembrane</keyword>
<dbReference type="Proteomes" id="UP000324974">
    <property type="component" value="Chromosome"/>
</dbReference>
<keyword evidence="4 6" id="KW-1133">Transmembrane helix</keyword>
<keyword evidence="8" id="KW-1185">Reference proteome</keyword>
<feature type="transmembrane region" description="Helical" evidence="6">
    <location>
        <begin position="214"/>
        <end position="234"/>
    </location>
</feature>